<dbReference type="PANTHER" id="PTHR42754:SF1">
    <property type="entry name" value="LIPOPROTEIN"/>
    <property type="match status" value="1"/>
</dbReference>
<keyword evidence="5" id="KW-1185">Reference proteome</keyword>
<evidence type="ECO:0000256" key="2">
    <source>
        <dbReference type="SAM" id="SignalP"/>
    </source>
</evidence>
<feature type="chain" id="PRO_5045110288" evidence="2">
    <location>
        <begin position="19"/>
        <end position="509"/>
    </location>
</feature>
<evidence type="ECO:0000313" key="4">
    <source>
        <dbReference type="EMBL" id="UOE38576.1"/>
    </source>
</evidence>
<evidence type="ECO:0000256" key="1">
    <source>
        <dbReference type="ARBA" id="ARBA00022729"/>
    </source>
</evidence>
<feature type="signal peptide" evidence="2">
    <location>
        <begin position="1"/>
        <end position="18"/>
    </location>
</feature>
<dbReference type="EMBL" id="CP094529">
    <property type="protein sequence ID" value="UOE38576.1"/>
    <property type="molecule type" value="Genomic_DNA"/>
</dbReference>
<evidence type="ECO:0000313" key="5">
    <source>
        <dbReference type="Proteomes" id="UP000831068"/>
    </source>
</evidence>
<protein>
    <submittedName>
        <fullName evidence="4">T9SS type A sorting domain-containing protein</fullName>
    </submittedName>
</protein>
<dbReference type="SUPFAM" id="SSF50998">
    <property type="entry name" value="Quinoprotein alcohol dehydrogenase-like"/>
    <property type="match status" value="1"/>
</dbReference>
<accession>A0ABY4BL15</accession>
<keyword evidence="1 2" id="KW-0732">Signal</keyword>
<dbReference type="InterPro" id="IPR026444">
    <property type="entry name" value="Secre_tail"/>
</dbReference>
<organism evidence="4 5">
    <name type="scientific">Chryseobacterium oryzae</name>
    <dbReference type="NCBI Taxonomy" id="2929799"/>
    <lineage>
        <taxon>Bacteria</taxon>
        <taxon>Pseudomonadati</taxon>
        <taxon>Bacteroidota</taxon>
        <taxon>Flavobacteriia</taxon>
        <taxon>Flavobacteriales</taxon>
        <taxon>Weeksellaceae</taxon>
        <taxon>Chryseobacterium group</taxon>
        <taxon>Chryseobacterium</taxon>
    </lineage>
</organism>
<gene>
    <name evidence="4" type="ORF">MTP08_02015</name>
</gene>
<sequence length="509" mass="54735">MKYLNSVFLLFVLSIVNAQSPAIQWQKCFGGSNSETGNSIKITSDGGYILAGSSNSVNGDVTQNFGGVDYWIVKMNSVGTIQWQKSYGGSGDDYANSVQQTSDGGYIVAGTSKSNNGHISNSHGNNDFWIIKLDSTGNLIWQKSLGGTSNDSAQSVQQTTDGGYIVAGSSSSNNGDVSANHGYSDFWIVKLNSTGNIIWEKSLGGSGEDVAMSVRQTSEGGYIIAGYTNSSNGNVTQNFGGSDYWVIKLNSLGNLEWEKSIGNLFDDISYSAEQTMDGGYIVAGATTLNSESGVPDYRVLKLNSAGGIEWSRYFGGNAHDNGQEVRQTPDGGYIVGGWTVSNNGDVTGNHGIQDFWLVKLNSQGSLVWQKTLGGIDVDAFSSLEVTPDNGYIVAGYTMSNSGDVSGNHGAMDAWVVKLNPEQLGVSESIHTNQILMYPNPAKNFFYLDHLPADVLVDFTDISGRKVFSEYFNTEKIKINTSEFTNGTYIVSVKKKDGTFVFSEKLIISK</sequence>
<dbReference type="PANTHER" id="PTHR42754">
    <property type="entry name" value="ENDOGLUCANASE"/>
    <property type="match status" value="1"/>
</dbReference>
<dbReference type="RefSeq" id="WP_243576841.1">
    <property type="nucleotide sequence ID" value="NZ_CP094529.1"/>
</dbReference>
<dbReference type="Pfam" id="PF18962">
    <property type="entry name" value="Por_Secre_tail"/>
    <property type="match status" value="1"/>
</dbReference>
<dbReference type="Proteomes" id="UP000831068">
    <property type="component" value="Chromosome"/>
</dbReference>
<reference evidence="4 5" key="1">
    <citation type="submission" date="2022-03" db="EMBL/GenBank/DDBJ databases">
        <title>Chryseobacterium sp. isolated from the Andong Sikhe.</title>
        <authorList>
            <person name="Won M."/>
            <person name="Kim S.-J."/>
            <person name="Kwon S.-W."/>
        </authorList>
    </citation>
    <scope>NUCLEOTIDE SEQUENCE [LARGE SCALE GENOMIC DNA]</scope>
    <source>
        <strain evidence="4 5">ADR-1</strain>
    </source>
</reference>
<proteinExistence type="predicted"/>
<name>A0ABY4BL15_9FLAO</name>
<dbReference type="NCBIfam" id="TIGR04183">
    <property type="entry name" value="Por_Secre_tail"/>
    <property type="match status" value="1"/>
</dbReference>
<dbReference type="InterPro" id="IPR011047">
    <property type="entry name" value="Quinoprotein_ADH-like_sf"/>
</dbReference>
<evidence type="ECO:0000259" key="3">
    <source>
        <dbReference type="Pfam" id="PF18962"/>
    </source>
</evidence>
<feature type="domain" description="Secretion system C-terminal sorting" evidence="3">
    <location>
        <begin position="436"/>
        <end position="507"/>
    </location>
</feature>